<dbReference type="InterPro" id="IPR030395">
    <property type="entry name" value="GP_PDE_dom"/>
</dbReference>
<evidence type="ECO:0000259" key="1">
    <source>
        <dbReference type="PROSITE" id="PS51704"/>
    </source>
</evidence>
<dbReference type="Pfam" id="PF03009">
    <property type="entry name" value="GDPD"/>
    <property type="match status" value="1"/>
</dbReference>
<protein>
    <submittedName>
        <fullName evidence="2">Glycerophosphoryl diester phosphodiesterase</fullName>
    </submittedName>
</protein>
<dbReference type="EMBL" id="KE356561">
    <property type="protein sequence ID" value="ERG94539.1"/>
    <property type="molecule type" value="Genomic_DNA"/>
</dbReference>
<dbReference type="Proteomes" id="UP000030710">
    <property type="component" value="Unassembled WGS sequence"/>
</dbReference>
<dbReference type="GO" id="GO:0006629">
    <property type="term" value="P:lipid metabolic process"/>
    <property type="evidence" value="ECO:0007669"/>
    <property type="project" value="InterPro"/>
</dbReference>
<dbReference type="PANTHER" id="PTHR46211:SF14">
    <property type="entry name" value="GLYCEROPHOSPHODIESTER PHOSPHODIESTERASE"/>
    <property type="match status" value="1"/>
</dbReference>
<sequence>MTKSNHVQPIAHRGCPYQYPENTLIALQNAGNRAGAVEFDVRRCETGEAVVIHDEGLNRVTSREGLVSDTSVTELQQTHVEDSNAHVPTLQEVFETVPEDVTLHIELKESSVIDDVVTYSDHFDHNIIISSFDPTALTVAVSKGLTDVALLCATDPESAIKRAVEIGCTAVHPSASLCIETDIVAAAHEQELIVNAWTVDDTETLVALSRIDGNNCSTAVDGIIIDDCSLIEQCQTLE</sequence>
<organism evidence="2 3">
    <name type="scientific">Haloquadratum walsbyi J07HQW2</name>
    <dbReference type="NCBI Taxonomy" id="1238425"/>
    <lineage>
        <taxon>Archaea</taxon>
        <taxon>Methanobacteriati</taxon>
        <taxon>Methanobacteriota</taxon>
        <taxon>Stenosarchaea group</taxon>
        <taxon>Halobacteria</taxon>
        <taxon>Halobacteriales</taxon>
        <taxon>Haloferacaceae</taxon>
        <taxon>Haloquadratum</taxon>
    </lineage>
</organism>
<evidence type="ECO:0000313" key="2">
    <source>
        <dbReference type="EMBL" id="ERG94539.1"/>
    </source>
</evidence>
<dbReference type="CDD" id="cd08556">
    <property type="entry name" value="GDPD"/>
    <property type="match status" value="1"/>
</dbReference>
<gene>
    <name evidence="2" type="ORF">J07HQW2_00974</name>
</gene>
<dbReference type="InterPro" id="IPR017946">
    <property type="entry name" value="PLC-like_Pdiesterase_TIM-brl"/>
</dbReference>
<dbReference type="AlphaFoldDB" id="U1MVV3"/>
<dbReference type="Gene3D" id="3.20.20.190">
    <property type="entry name" value="Phosphatidylinositol (PI) phosphodiesterase"/>
    <property type="match status" value="1"/>
</dbReference>
<dbReference type="GO" id="GO:0008081">
    <property type="term" value="F:phosphoric diester hydrolase activity"/>
    <property type="evidence" value="ECO:0007669"/>
    <property type="project" value="InterPro"/>
</dbReference>
<dbReference type="PANTHER" id="PTHR46211">
    <property type="entry name" value="GLYCEROPHOSPHORYL DIESTER PHOSPHODIESTERASE"/>
    <property type="match status" value="1"/>
</dbReference>
<feature type="domain" description="GP-PDE" evidence="1">
    <location>
        <begin position="7"/>
        <end position="235"/>
    </location>
</feature>
<evidence type="ECO:0000313" key="3">
    <source>
        <dbReference type="Proteomes" id="UP000030710"/>
    </source>
</evidence>
<dbReference type="SUPFAM" id="SSF51695">
    <property type="entry name" value="PLC-like phosphodiesterases"/>
    <property type="match status" value="1"/>
</dbReference>
<name>U1MVV3_9EURY</name>
<accession>U1MVV3</accession>
<dbReference type="HOGENOM" id="CLU_030006_3_3_2"/>
<dbReference type="eggNOG" id="arCOG00701">
    <property type="taxonomic scope" value="Archaea"/>
</dbReference>
<dbReference type="PROSITE" id="PS51704">
    <property type="entry name" value="GP_PDE"/>
    <property type="match status" value="1"/>
</dbReference>
<reference evidence="2 3" key="1">
    <citation type="journal article" date="2013" name="PLoS ONE">
        <title>Assembly-driven community genomics of a hypersaline microbial ecosystem.</title>
        <authorList>
            <person name="Podell S."/>
            <person name="Ugalde J.A."/>
            <person name="Narasingarao P."/>
            <person name="Banfield J.F."/>
            <person name="Heidelberg K.B."/>
            <person name="Allen E.E."/>
        </authorList>
    </citation>
    <scope>NUCLEOTIDE SEQUENCE [LARGE SCALE GENOMIC DNA]</scope>
    <source>
        <strain evidence="3">J07HQW2</strain>
    </source>
</reference>
<dbReference type="STRING" id="1238425.J07HQW2_00974"/>
<proteinExistence type="predicted"/>